<dbReference type="Gene3D" id="1.25.10.10">
    <property type="entry name" value="Leucine-rich Repeat Variant"/>
    <property type="match status" value="1"/>
</dbReference>
<dbReference type="EMBL" id="HBDX01002469">
    <property type="protein sequence ID" value="CAD8221405.1"/>
    <property type="molecule type" value="Transcribed_RNA"/>
</dbReference>
<accession>A0A7R9T0Z0</accession>
<dbReference type="AlphaFoldDB" id="A0A7R9T0Z0"/>
<name>A0A7R9T0Z0_9CHLO</name>
<gene>
    <name evidence="1" type="ORF">OLUC0939_LOCUS2125</name>
</gene>
<protein>
    <submittedName>
        <fullName evidence="1">Uncharacterized protein</fullName>
    </submittedName>
</protein>
<dbReference type="SUPFAM" id="SSF48371">
    <property type="entry name" value="ARM repeat"/>
    <property type="match status" value="1"/>
</dbReference>
<dbReference type="PANTHER" id="PTHR37743:SF2">
    <property type="match status" value="1"/>
</dbReference>
<reference evidence="1" key="1">
    <citation type="submission" date="2021-01" db="EMBL/GenBank/DDBJ databases">
        <authorList>
            <person name="Corre E."/>
            <person name="Pelletier E."/>
            <person name="Niang G."/>
            <person name="Scheremetjew M."/>
            <person name="Finn R."/>
            <person name="Kale V."/>
            <person name="Holt S."/>
            <person name="Cochrane G."/>
            <person name="Meng A."/>
            <person name="Brown T."/>
            <person name="Cohen L."/>
        </authorList>
    </citation>
    <scope>NUCLEOTIDE SEQUENCE</scope>
    <source>
        <strain evidence="1">Clade-A-BCC118000</strain>
    </source>
</reference>
<dbReference type="PANTHER" id="PTHR37743">
    <property type="entry name" value="ARM REPEAT SUPERFAMILY PROTEIN"/>
    <property type="match status" value="1"/>
</dbReference>
<proteinExistence type="predicted"/>
<organism evidence="1">
    <name type="scientific">Ostreococcus sp. 'lucimarinus'</name>
    <dbReference type="NCBI Taxonomy" id="242159"/>
    <lineage>
        <taxon>Eukaryota</taxon>
        <taxon>Viridiplantae</taxon>
        <taxon>Chlorophyta</taxon>
        <taxon>Mamiellophyceae</taxon>
        <taxon>Mamiellales</taxon>
        <taxon>Bathycoccaceae</taxon>
        <taxon>Ostreococcus</taxon>
    </lineage>
</organism>
<evidence type="ECO:0000313" key="1">
    <source>
        <dbReference type="EMBL" id="CAD8221405.1"/>
    </source>
</evidence>
<dbReference type="InterPro" id="IPR016024">
    <property type="entry name" value="ARM-type_fold"/>
</dbReference>
<dbReference type="InterPro" id="IPR011989">
    <property type="entry name" value="ARM-like"/>
</dbReference>
<sequence>MKKLDASRDKRAALAACAGTSAIARGDGVRAEDVFDVKGVLVSLAAIAREGAAGSPTRLSAAAADAFAAVSTRAAAANDSDASASGGERTLMDSFEVCDEIIGVVSSWVRVDERGSSGLFRECCDRARARLASLAASARDVEGGDDAAARALRVKSCLFNRAWSDWVPALLAVRSKNSDGDMVTALESAFGAASEMVNSDDAGAGDGVAHALITVGLHLGRIGIDHENRQVLSSMVSEETAATLDSMLQTYAGSALLPALRCSNETAQSVAAVLIRIVLAPEHLGWTEQSESLLGGVLPLVEEGDDVISAGFARLIADLVARDPRDESLTRILQICGGSSRSAKVSALRVLMEIMRQKGSNLSSETLATVTRAILPRLGDRDLESRKAAAEVFAHATPSNVFPVLVDLLLSKDSEERSAAGDAVVATLQQQPSPAAALDTYFATLLAPAMSSDVATFGEKISRAVKLLSRFAETVRANEWKSVVQTLTSSIFRSPSSSALHQAVAALTPWIGKPPASDYVVEACARQLSTQSIDKGVNEREVFDRLAPLLLLRVLPVAVWDESSENKDAIRKCMRRRMLNIRGEFEDVRRVCSEMFGRLPQNVLDEELFEDLRRLRETARSVSDDLARVRSCMFSCNSALALRGESALSERSRREVRSLSMDILTWIDNVQDDVELSKAHMGAMETLASLIVAEIEARKESSHQSAKKKTSSALLDTKPPLLALNESKASSGRALIVELDGDEDVTRERVDCARETLRGVLHLACHTKEGVPKWVDDALTKDLSLRLAMMNVIIAAARRPSIEKASLMDECFSPLIACVEHRGEAEVRAAALQALMMIFHGAERDVDETHAVTLVRTVTNILRDHAAGDGPRMGATKVATALLAADEDVLKAIEPHLEALRQGLETAARVAVDPEVAALATKLATCMTTPS</sequence>